<dbReference type="SUPFAM" id="SSF47986">
    <property type="entry name" value="DEATH domain"/>
    <property type="match status" value="1"/>
</dbReference>
<evidence type="ECO:0000313" key="3">
    <source>
        <dbReference type="EnsemblMetazoa" id="XP_038045667.1"/>
    </source>
</evidence>
<dbReference type="GeneID" id="119720172"/>
<dbReference type="Gene3D" id="1.10.533.10">
    <property type="entry name" value="Death Domain, Fas"/>
    <property type="match status" value="1"/>
</dbReference>
<evidence type="ECO:0000256" key="1">
    <source>
        <dbReference type="SAM" id="MobiDB-lite"/>
    </source>
</evidence>
<accession>A0A913Z1U9</accession>
<sequence length="161" mass="17447">MQQEAGVPQHTGYIGNIGNISGSNNPTVVGSSAVNINYNFPMAGPGMGAPGPQQNQLAADQQARGEDPYQEAEQALDDKTLNEVAKMLGPNWTTLAFQLDFTMVQVQTIEKNFPGDITRQGLHMLVTWRNAQSTSVEQQRTTLCNALKKDGRANVAKFLQG</sequence>
<feature type="domain" description="Death" evidence="2">
    <location>
        <begin position="77"/>
        <end position="161"/>
    </location>
</feature>
<dbReference type="InterPro" id="IPR011029">
    <property type="entry name" value="DEATH-like_dom_sf"/>
</dbReference>
<evidence type="ECO:0000259" key="2">
    <source>
        <dbReference type="PROSITE" id="PS50017"/>
    </source>
</evidence>
<organism evidence="3 4">
    <name type="scientific">Patiria miniata</name>
    <name type="common">Bat star</name>
    <name type="synonym">Asterina miniata</name>
    <dbReference type="NCBI Taxonomy" id="46514"/>
    <lineage>
        <taxon>Eukaryota</taxon>
        <taxon>Metazoa</taxon>
        <taxon>Echinodermata</taxon>
        <taxon>Eleutherozoa</taxon>
        <taxon>Asterozoa</taxon>
        <taxon>Asteroidea</taxon>
        <taxon>Valvatacea</taxon>
        <taxon>Valvatida</taxon>
        <taxon>Asterinidae</taxon>
        <taxon>Patiria</taxon>
    </lineage>
</organism>
<dbReference type="PROSITE" id="PS50017">
    <property type="entry name" value="DEATH_DOMAIN"/>
    <property type="match status" value="1"/>
</dbReference>
<dbReference type="RefSeq" id="XP_038045667.1">
    <property type="nucleotide sequence ID" value="XM_038189739.1"/>
</dbReference>
<keyword evidence="4" id="KW-1185">Reference proteome</keyword>
<evidence type="ECO:0000313" key="4">
    <source>
        <dbReference type="Proteomes" id="UP000887568"/>
    </source>
</evidence>
<dbReference type="EnsemblMetazoa" id="XM_038189739.1">
    <property type="protein sequence ID" value="XP_038045667.1"/>
    <property type="gene ID" value="LOC119720172"/>
</dbReference>
<feature type="region of interest" description="Disordered" evidence="1">
    <location>
        <begin position="45"/>
        <end position="67"/>
    </location>
</feature>
<name>A0A913Z1U9_PATMI</name>
<dbReference type="Proteomes" id="UP000887568">
    <property type="component" value="Unplaced"/>
</dbReference>
<dbReference type="GO" id="GO:0007165">
    <property type="term" value="P:signal transduction"/>
    <property type="evidence" value="ECO:0007669"/>
    <property type="project" value="InterPro"/>
</dbReference>
<dbReference type="Pfam" id="PF00531">
    <property type="entry name" value="Death"/>
    <property type="match status" value="1"/>
</dbReference>
<reference evidence="3" key="1">
    <citation type="submission" date="2022-11" db="UniProtKB">
        <authorList>
            <consortium name="EnsemblMetazoa"/>
        </authorList>
    </citation>
    <scope>IDENTIFICATION</scope>
</reference>
<protein>
    <recommendedName>
        <fullName evidence="2">Death domain-containing protein</fullName>
    </recommendedName>
</protein>
<dbReference type="OrthoDB" id="9988315at2759"/>
<proteinExistence type="predicted"/>
<dbReference type="AlphaFoldDB" id="A0A913Z1U9"/>
<dbReference type="InterPro" id="IPR000488">
    <property type="entry name" value="Death_dom"/>
</dbReference>